<evidence type="ECO:0000313" key="1">
    <source>
        <dbReference type="EMBL" id="GIL81809.1"/>
    </source>
</evidence>
<gene>
    <name evidence="1" type="ORF">Vretifemale_10805</name>
    <name evidence="2" type="ORF">Vretimale_1410</name>
</gene>
<accession>A0A8J4CKX9</accession>
<proteinExistence type="predicted"/>
<dbReference type="Proteomes" id="UP000747110">
    <property type="component" value="Unassembled WGS sequence"/>
</dbReference>
<evidence type="ECO:0000313" key="3">
    <source>
        <dbReference type="Proteomes" id="UP000747110"/>
    </source>
</evidence>
<evidence type="ECO:0000313" key="2">
    <source>
        <dbReference type="EMBL" id="GIL95366.1"/>
    </source>
</evidence>
<organism evidence="1 3">
    <name type="scientific">Volvox reticuliferus</name>
    <dbReference type="NCBI Taxonomy" id="1737510"/>
    <lineage>
        <taxon>Eukaryota</taxon>
        <taxon>Viridiplantae</taxon>
        <taxon>Chlorophyta</taxon>
        <taxon>core chlorophytes</taxon>
        <taxon>Chlorophyceae</taxon>
        <taxon>CS clade</taxon>
        <taxon>Chlamydomonadales</taxon>
        <taxon>Volvocaceae</taxon>
        <taxon>Volvox</taxon>
    </lineage>
</organism>
<keyword evidence="3" id="KW-1185">Reference proteome</keyword>
<dbReference type="EMBL" id="BNCQ01000002">
    <property type="protein sequence ID" value="GIL95366.1"/>
    <property type="molecule type" value="Genomic_DNA"/>
</dbReference>
<dbReference type="AlphaFoldDB" id="A0A8J4CKX9"/>
<dbReference type="Proteomes" id="UP000722791">
    <property type="component" value="Unassembled WGS sequence"/>
</dbReference>
<dbReference type="EMBL" id="BNCP01000022">
    <property type="protein sequence ID" value="GIL81809.1"/>
    <property type="molecule type" value="Genomic_DNA"/>
</dbReference>
<comment type="caution">
    <text evidence="1">The sequence shown here is derived from an EMBL/GenBank/DDBJ whole genome shotgun (WGS) entry which is preliminary data.</text>
</comment>
<protein>
    <submittedName>
        <fullName evidence="1">Uncharacterized protein</fullName>
    </submittedName>
</protein>
<sequence>MATVLLKRGATCLCQRSERVGPAATRFCVARKFPHPRQEYAVASLGTSCPSSPDDAIPLAVAGLVVLGSAALPYGADVLMQYLVRRREGEDSESVRDMVRLTSGAAGHDDTGDVASHTEPLYNGIWPFRGHRLGSGGLQSWLCICWEPLFSGCISSTDLHCSITWATERQTVRQTDRQANMVVGPSMCAMPRCSCSNPLVFIPVFASPTERPHPAQLSYPTSSFAINALLHGLLYHVHAHEPFEPICFPYVGARRLLYQDPLFFHVTDHHHHHKYT</sequence>
<reference evidence="1" key="1">
    <citation type="journal article" date="2021" name="Proc. Natl. Acad. Sci. U.S.A.">
        <title>Three genomes in the algal genus Volvox reveal the fate of a haploid sex-determining region after a transition to homothallism.</title>
        <authorList>
            <person name="Yamamoto K."/>
            <person name="Hamaji T."/>
            <person name="Kawai-Toyooka H."/>
            <person name="Matsuzaki R."/>
            <person name="Takahashi F."/>
            <person name="Nishimura Y."/>
            <person name="Kawachi M."/>
            <person name="Noguchi H."/>
            <person name="Minakuchi Y."/>
            <person name="Umen J.G."/>
            <person name="Toyoda A."/>
            <person name="Nozaki H."/>
        </authorList>
    </citation>
    <scope>NUCLEOTIDE SEQUENCE</scope>
    <source>
        <strain evidence="2">NIES-3785</strain>
        <strain evidence="1">NIES-3786</strain>
    </source>
</reference>
<name>A0A8J4CKX9_9CHLO</name>